<organism evidence="2 3">
    <name type="scientific">Candidatus Macondimonas diazotrophica</name>
    <dbReference type="NCBI Taxonomy" id="2305248"/>
    <lineage>
        <taxon>Bacteria</taxon>
        <taxon>Pseudomonadati</taxon>
        <taxon>Pseudomonadota</taxon>
        <taxon>Gammaproteobacteria</taxon>
        <taxon>Chromatiales</taxon>
        <taxon>Ectothiorhodospiraceae</taxon>
        <taxon>Candidatus Macondimonas</taxon>
    </lineage>
</organism>
<dbReference type="AlphaFoldDB" id="A0A4Z0F5P5"/>
<protein>
    <submittedName>
        <fullName evidence="2">Uncharacterized protein</fullName>
    </submittedName>
</protein>
<accession>A0A4Z0F5P5</accession>
<evidence type="ECO:0000313" key="2">
    <source>
        <dbReference type="EMBL" id="TFZ81576.1"/>
    </source>
</evidence>
<dbReference type="Proteomes" id="UP000297890">
    <property type="component" value="Unassembled WGS sequence"/>
</dbReference>
<dbReference type="RefSeq" id="WP_135282620.1">
    <property type="nucleotide sequence ID" value="NZ_SRIO01000019.1"/>
</dbReference>
<evidence type="ECO:0000256" key="1">
    <source>
        <dbReference type="SAM" id="Coils"/>
    </source>
</evidence>
<evidence type="ECO:0000313" key="3">
    <source>
        <dbReference type="Proteomes" id="UP000297890"/>
    </source>
</evidence>
<keyword evidence="1" id="KW-0175">Coiled coil</keyword>
<feature type="coiled-coil region" evidence="1">
    <location>
        <begin position="38"/>
        <end position="65"/>
    </location>
</feature>
<sequence>MWAFIVKWGMRAFSVVKDNRTIQVGLMIGLILFMDWQNDLRDRKIDSLRKEVAALETEIKLNRKAVEAKEFTHTITERVIERERIVHEQVEDIIDDIENAPETENDTLPELSRSTNRRINCLLYPETCDADQGDIAGDSG</sequence>
<name>A0A4Z0F5P5_9GAMM</name>
<gene>
    <name evidence="2" type="ORF">E4680_11785</name>
</gene>
<reference evidence="2 3" key="1">
    <citation type="journal article" date="2019" name="ISME J.">
        <title>Candidatus Macondimonas diazotrophica, a novel gammaproteobacterial genus dominating crude-oil-contaminated coastal sediments.</title>
        <authorList>
            <person name="Karthikeyan S."/>
            <person name="Konstantinidis K."/>
        </authorList>
    </citation>
    <scope>NUCLEOTIDE SEQUENCE [LARGE SCALE GENOMIC DNA]</scope>
    <source>
        <strain evidence="2 3">KTK01</strain>
    </source>
</reference>
<comment type="caution">
    <text evidence="2">The sequence shown here is derived from an EMBL/GenBank/DDBJ whole genome shotgun (WGS) entry which is preliminary data.</text>
</comment>
<keyword evidence="3" id="KW-1185">Reference proteome</keyword>
<dbReference type="EMBL" id="SRIO01000019">
    <property type="protein sequence ID" value="TFZ81576.1"/>
    <property type="molecule type" value="Genomic_DNA"/>
</dbReference>
<proteinExistence type="predicted"/>